<sequence length="158" mass="17857">MGLVFERSVTSYRICSVRITLHPIVHFFSGIEVCKACENGQTKQGCFIRNLICSCGFGCASDYRYDSYQECLNALKVIIIMIIYYRKKREIFAAFTTTHACIMVPAYKFPNIQVTNVDVRVRDSLDFGVIEIDVTRACPVPDAEGRVAGVFPYECIVI</sequence>
<gene>
    <name evidence="1" type="ORF">NQ317_011078</name>
</gene>
<comment type="caution">
    <text evidence="1">The sequence shown here is derived from an EMBL/GenBank/DDBJ whole genome shotgun (WGS) entry which is preliminary data.</text>
</comment>
<reference evidence="1" key="1">
    <citation type="journal article" date="2023" name="Insect Mol. Biol.">
        <title>Genome sequencing provides insights into the evolution of gene families encoding plant cell wall-degrading enzymes in longhorned beetles.</title>
        <authorList>
            <person name="Shin N.R."/>
            <person name="Okamura Y."/>
            <person name="Kirsch R."/>
            <person name="Pauchet Y."/>
        </authorList>
    </citation>
    <scope>NUCLEOTIDE SEQUENCE</scope>
    <source>
        <strain evidence="1">MMC_N1</strain>
    </source>
</reference>
<dbReference type="EMBL" id="JAPWTJ010000862">
    <property type="protein sequence ID" value="KAJ8975175.1"/>
    <property type="molecule type" value="Genomic_DNA"/>
</dbReference>
<organism evidence="1 2">
    <name type="scientific">Molorchus minor</name>
    <dbReference type="NCBI Taxonomy" id="1323400"/>
    <lineage>
        <taxon>Eukaryota</taxon>
        <taxon>Metazoa</taxon>
        <taxon>Ecdysozoa</taxon>
        <taxon>Arthropoda</taxon>
        <taxon>Hexapoda</taxon>
        <taxon>Insecta</taxon>
        <taxon>Pterygota</taxon>
        <taxon>Neoptera</taxon>
        <taxon>Endopterygota</taxon>
        <taxon>Coleoptera</taxon>
        <taxon>Polyphaga</taxon>
        <taxon>Cucujiformia</taxon>
        <taxon>Chrysomeloidea</taxon>
        <taxon>Cerambycidae</taxon>
        <taxon>Lamiinae</taxon>
        <taxon>Monochamini</taxon>
        <taxon>Molorchus</taxon>
    </lineage>
</organism>
<accession>A0ABQ9JAH2</accession>
<dbReference type="Proteomes" id="UP001162164">
    <property type="component" value="Unassembled WGS sequence"/>
</dbReference>
<proteinExistence type="predicted"/>
<evidence type="ECO:0000313" key="2">
    <source>
        <dbReference type="Proteomes" id="UP001162164"/>
    </source>
</evidence>
<keyword evidence="2" id="KW-1185">Reference proteome</keyword>
<evidence type="ECO:0000313" key="1">
    <source>
        <dbReference type="EMBL" id="KAJ8975175.1"/>
    </source>
</evidence>
<protein>
    <submittedName>
        <fullName evidence="1">Uncharacterized protein</fullName>
    </submittedName>
</protein>
<name>A0ABQ9JAH2_9CUCU</name>